<reference evidence="1 2" key="1">
    <citation type="journal article" date="2013" name="Front. Microbiol.">
        <title>The genome of the endophytic bacterium H. frisingense GSF30(T) identifies diverse strategies in the Herbaspirillum genus to interact with plants.</title>
        <authorList>
            <person name="Straub D."/>
            <person name="Rothballer M."/>
            <person name="Hartmann A."/>
            <person name="Ludewig U."/>
        </authorList>
    </citation>
    <scope>NUCLEOTIDE SEQUENCE [LARGE SCALE GENOMIC DNA]</scope>
    <source>
        <strain evidence="1 2">GSF30</strain>
    </source>
</reference>
<organism evidence="1 2">
    <name type="scientific">Herbaspirillum frisingense GSF30</name>
    <dbReference type="NCBI Taxonomy" id="864073"/>
    <lineage>
        <taxon>Bacteria</taxon>
        <taxon>Pseudomonadati</taxon>
        <taxon>Pseudomonadota</taxon>
        <taxon>Betaproteobacteria</taxon>
        <taxon>Burkholderiales</taxon>
        <taxon>Oxalobacteraceae</taxon>
        <taxon>Herbaspirillum</taxon>
    </lineage>
</organism>
<evidence type="ECO:0000313" key="1">
    <source>
        <dbReference type="EMBL" id="EOA05788.1"/>
    </source>
</evidence>
<dbReference type="EMBL" id="AEEC02000005">
    <property type="protein sequence ID" value="EOA05788.1"/>
    <property type="molecule type" value="Genomic_DNA"/>
</dbReference>
<proteinExistence type="predicted"/>
<protein>
    <submittedName>
        <fullName evidence="1">Uncharacterized protein</fullName>
    </submittedName>
</protein>
<comment type="caution">
    <text evidence="1">The sequence shown here is derived from an EMBL/GenBank/DDBJ whole genome shotgun (WGS) entry which is preliminary data.</text>
</comment>
<evidence type="ECO:0000313" key="2">
    <source>
        <dbReference type="Proteomes" id="UP000006772"/>
    </source>
</evidence>
<dbReference type="RefSeq" id="WP_006462154.1">
    <property type="nucleotide sequence ID" value="NZ_AEEC02000005.1"/>
</dbReference>
<dbReference type="AlphaFoldDB" id="A0AAI9IHB8"/>
<accession>A0AAI9IHB8</accession>
<dbReference type="Proteomes" id="UP000006772">
    <property type="component" value="Unassembled WGS sequence"/>
</dbReference>
<name>A0AAI9IHB8_9BURK</name>
<sequence length="80" mass="9222">MSEKQYSVTLTEKQLEAVEIALHVRIDQCRSNYAFPCFAFNAASHAEHKKYWSSRQLEAESAMRQIEQAGYKLHQQMASA</sequence>
<gene>
    <name evidence="1" type="ORF">HFRIS_004998</name>
</gene>